<keyword evidence="4" id="KW-0539">Nucleus</keyword>
<dbReference type="GO" id="GO:0005634">
    <property type="term" value="C:nucleus"/>
    <property type="evidence" value="ECO:0007669"/>
    <property type="project" value="UniProtKB-SubCell"/>
</dbReference>
<dbReference type="PANTHER" id="PTHR12446">
    <property type="entry name" value="TESMIN/TSO1-RELATED"/>
    <property type="match status" value="1"/>
</dbReference>
<protein>
    <recommendedName>
        <fullName evidence="5">CRC domain-containing protein</fullName>
    </recommendedName>
</protein>
<evidence type="ECO:0000313" key="6">
    <source>
        <dbReference type="EMBL" id="VVA97812.1"/>
    </source>
</evidence>
<dbReference type="Pfam" id="PF03638">
    <property type="entry name" value="TCR"/>
    <property type="match status" value="2"/>
</dbReference>
<dbReference type="Proteomes" id="UP000489600">
    <property type="component" value="Unassembled WGS sequence"/>
</dbReference>
<keyword evidence="7" id="KW-1185">Reference proteome</keyword>
<dbReference type="PANTHER" id="PTHR12446:SF60">
    <property type="entry name" value="PROTEIN TESMIN_TSO1-LIKE CXC 8"/>
    <property type="match status" value="1"/>
</dbReference>
<evidence type="ECO:0000313" key="7">
    <source>
        <dbReference type="Proteomes" id="UP000489600"/>
    </source>
</evidence>
<evidence type="ECO:0000256" key="3">
    <source>
        <dbReference type="ARBA" id="ARBA00022473"/>
    </source>
</evidence>
<comment type="similarity">
    <text evidence="2">Belongs to the lin-54 family.</text>
</comment>
<feature type="domain" description="CRC" evidence="5">
    <location>
        <begin position="1"/>
        <end position="110"/>
    </location>
</feature>
<reference evidence="6" key="1">
    <citation type="submission" date="2019-07" db="EMBL/GenBank/DDBJ databases">
        <authorList>
            <person name="Dittberner H."/>
        </authorList>
    </citation>
    <scope>NUCLEOTIDE SEQUENCE [LARGE SCALE GENOMIC DNA]</scope>
</reference>
<organism evidence="6 7">
    <name type="scientific">Arabis nemorensis</name>
    <dbReference type="NCBI Taxonomy" id="586526"/>
    <lineage>
        <taxon>Eukaryota</taxon>
        <taxon>Viridiplantae</taxon>
        <taxon>Streptophyta</taxon>
        <taxon>Embryophyta</taxon>
        <taxon>Tracheophyta</taxon>
        <taxon>Spermatophyta</taxon>
        <taxon>Magnoliopsida</taxon>
        <taxon>eudicotyledons</taxon>
        <taxon>Gunneridae</taxon>
        <taxon>Pentapetalae</taxon>
        <taxon>rosids</taxon>
        <taxon>malvids</taxon>
        <taxon>Brassicales</taxon>
        <taxon>Brassicaceae</taxon>
        <taxon>Arabideae</taxon>
        <taxon>Arabis</taxon>
    </lineage>
</organism>
<dbReference type="EMBL" id="CABITT030000003">
    <property type="protein sequence ID" value="VVA97812.1"/>
    <property type="molecule type" value="Genomic_DNA"/>
</dbReference>
<proteinExistence type="inferred from homology"/>
<accession>A0A565B8D7</accession>
<comment type="subcellular location">
    <subcellularLocation>
        <location evidence="1">Nucleus</location>
    </subcellularLocation>
</comment>
<dbReference type="InterPro" id="IPR028307">
    <property type="entry name" value="Lin-54_fam"/>
</dbReference>
<comment type="caution">
    <text evidence="6">The sequence shown here is derived from an EMBL/GenBank/DDBJ whole genome shotgun (WGS) entry which is preliminary data.</text>
</comment>
<evidence type="ECO:0000256" key="4">
    <source>
        <dbReference type="ARBA" id="ARBA00023242"/>
    </source>
</evidence>
<dbReference type="InterPro" id="IPR005172">
    <property type="entry name" value="CRC"/>
</dbReference>
<evidence type="ECO:0000256" key="1">
    <source>
        <dbReference type="ARBA" id="ARBA00004123"/>
    </source>
</evidence>
<evidence type="ECO:0000256" key="2">
    <source>
        <dbReference type="ARBA" id="ARBA00007267"/>
    </source>
</evidence>
<dbReference type="GO" id="GO:0006355">
    <property type="term" value="P:regulation of DNA-templated transcription"/>
    <property type="evidence" value="ECO:0007669"/>
    <property type="project" value="TreeGrafter"/>
</dbReference>
<dbReference type="PROSITE" id="PS51634">
    <property type="entry name" value="CRC"/>
    <property type="match status" value="1"/>
</dbReference>
<dbReference type="InterPro" id="IPR033467">
    <property type="entry name" value="Tesmin/TSO1-like_CXC"/>
</dbReference>
<gene>
    <name evidence="6" type="ORF">ANE_LOCUS8257</name>
</gene>
<sequence>MSLYCDCFASGVLCIDCDCVDCHNNSENCDVREAALANVLDRNPNAYDGKPISIPIDKRYEAAPVTKLGLRSKGCKCKRTKCLKKYCECFQANALCSDNCKCINCENVSERFQPSFFSWGLHNRKRFESYAKPENSYNVNAQGIISTNRDSVSFYSHITAGVMNNTPGFSAHSSLQQWNSRPALRSSITDNSILKALHSPMSSSPKLPYRKKRSWLRYTTTLLPDLGDICSLLVAPSESATANAALNAPVIELQTGLEDQNGICINPDDAKQDNMDIEQSDESLSRNVEEEIESCGRLIELIDAQYNGVEDSQCKGTDVYMEQERAVLETFRDYLLKFKEIGFTRG</sequence>
<dbReference type="OrthoDB" id="6283463at2759"/>
<name>A0A565B8D7_9BRAS</name>
<evidence type="ECO:0000259" key="5">
    <source>
        <dbReference type="PROSITE" id="PS51634"/>
    </source>
</evidence>
<keyword evidence="3" id="KW-0217">Developmental protein</keyword>
<dbReference type="AlphaFoldDB" id="A0A565B8D7"/>
<dbReference type="SMART" id="SM01114">
    <property type="entry name" value="CXC"/>
    <property type="match status" value="2"/>
</dbReference>